<dbReference type="AlphaFoldDB" id="A0AAV7ISB1"/>
<gene>
    <name evidence="2" type="ORF">KQX54_012140</name>
</gene>
<evidence type="ECO:0000256" key="1">
    <source>
        <dbReference type="SAM" id="SignalP"/>
    </source>
</evidence>
<evidence type="ECO:0000313" key="2">
    <source>
        <dbReference type="EMBL" id="KAH0554662.1"/>
    </source>
</evidence>
<reference evidence="2 3" key="1">
    <citation type="journal article" date="2021" name="J. Hered.">
        <title>A chromosome-level genome assembly of the parasitoid wasp, Cotesia glomerata (Hymenoptera: Braconidae).</title>
        <authorList>
            <person name="Pinto B.J."/>
            <person name="Weis J.J."/>
            <person name="Gamble T."/>
            <person name="Ode P.J."/>
            <person name="Paul R."/>
            <person name="Zaspel J.M."/>
        </authorList>
    </citation>
    <scope>NUCLEOTIDE SEQUENCE [LARGE SCALE GENOMIC DNA]</scope>
    <source>
        <strain evidence="2">CgM1</strain>
    </source>
</reference>
<organism evidence="2 3">
    <name type="scientific">Cotesia glomerata</name>
    <name type="common">Lepidopteran parasitic wasp</name>
    <name type="synonym">Apanteles glomeratus</name>
    <dbReference type="NCBI Taxonomy" id="32391"/>
    <lineage>
        <taxon>Eukaryota</taxon>
        <taxon>Metazoa</taxon>
        <taxon>Ecdysozoa</taxon>
        <taxon>Arthropoda</taxon>
        <taxon>Hexapoda</taxon>
        <taxon>Insecta</taxon>
        <taxon>Pterygota</taxon>
        <taxon>Neoptera</taxon>
        <taxon>Endopterygota</taxon>
        <taxon>Hymenoptera</taxon>
        <taxon>Apocrita</taxon>
        <taxon>Ichneumonoidea</taxon>
        <taxon>Braconidae</taxon>
        <taxon>Microgastrinae</taxon>
        <taxon>Cotesia</taxon>
    </lineage>
</organism>
<feature type="signal peptide" evidence="1">
    <location>
        <begin position="1"/>
        <end position="20"/>
    </location>
</feature>
<evidence type="ECO:0000313" key="3">
    <source>
        <dbReference type="Proteomes" id="UP000826195"/>
    </source>
</evidence>
<comment type="caution">
    <text evidence="2">The sequence shown here is derived from an EMBL/GenBank/DDBJ whole genome shotgun (WGS) entry which is preliminary data.</text>
</comment>
<name>A0AAV7ISB1_COTGL</name>
<dbReference type="EMBL" id="JAHXZJ010001119">
    <property type="protein sequence ID" value="KAH0554662.1"/>
    <property type="molecule type" value="Genomic_DNA"/>
</dbReference>
<sequence>MAKVLLAILALTLLVGIVASWNQCDIVRDYFGRTSIRVGGECEEYWQCQFRICAANSPWGRVKVCQPENDHNYLDLLKEIFIIDL</sequence>
<protein>
    <submittedName>
        <fullName evidence="2">Uncharacterized protein</fullName>
    </submittedName>
</protein>
<proteinExistence type="predicted"/>
<dbReference type="Proteomes" id="UP000826195">
    <property type="component" value="Unassembled WGS sequence"/>
</dbReference>
<feature type="chain" id="PRO_5043720230" evidence="1">
    <location>
        <begin position="21"/>
        <end position="85"/>
    </location>
</feature>
<keyword evidence="1" id="KW-0732">Signal</keyword>
<keyword evidence="3" id="KW-1185">Reference proteome</keyword>
<accession>A0AAV7ISB1</accession>